<feature type="transmembrane region" description="Helical" evidence="18">
    <location>
        <begin position="825"/>
        <end position="849"/>
    </location>
</feature>
<evidence type="ECO:0000256" key="8">
    <source>
        <dbReference type="ARBA" id="ARBA00023065"/>
    </source>
</evidence>
<evidence type="ECO:0000256" key="11">
    <source>
        <dbReference type="ARBA" id="ARBA00023180"/>
    </source>
</evidence>
<feature type="domain" description="Ionotropic glutamate receptor C-terminal" evidence="19">
    <location>
        <begin position="456"/>
        <end position="805"/>
    </location>
</feature>
<evidence type="ECO:0000256" key="7">
    <source>
        <dbReference type="ARBA" id="ARBA00022989"/>
    </source>
</evidence>
<dbReference type="PANTHER" id="PTHR34836:SF1">
    <property type="entry name" value="OS09G0428600 PROTEIN"/>
    <property type="match status" value="1"/>
</dbReference>
<evidence type="ECO:0000256" key="2">
    <source>
        <dbReference type="ARBA" id="ARBA00008685"/>
    </source>
</evidence>
<evidence type="ECO:0000256" key="17">
    <source>
        <dbReference type="SAM" id="MobiDB-lite"/>
    </source>
</evidence>
<organism evidence="20 21">
    <name type="scientific">Senna tora</name>
    <dbReference type="NCBI Taxonomy" id="362788"/>
    <lineage>
        <taxon>Eukaryota</taxon>
        <taxon>Viridiplantae</taxon>
        <taxon>Streptophyta</taxon>
        <taxon>Embryophyta</taxon>
        <taxon>Tracheophyta</taxon>
        <taxon>Spermatophyta</taxon>
        <taxon>Magnoliopsida</taxon>
        <taxon>eudicotyledons</taxon>
        <taxon>Gunneridae</taxon>
        <taxon>Pentapetalae</taxon>
        <taxon>rosids</taxon>
        <taxon>fabids</taxon>
        <taxon>Fabales</taxon>
        <taxon>Fabaceae</taxon>
        <taxon>Caesalpinioideae</taxon>
        <taxon>Cassia clade</taxon>
        <taxon>Senna</taxon>
    </lineage>
</organism>
<dbReference type="FunFam" id="1.10.287.70:FF:000037">
    <property type="entry name" value="Glutamate receptor"/>
    <property type="match status" value="1"/>
</dbReference>
<feature type="disulfide bond" evidence="16">
    <location>
        <begin position="752"/>
        <end position="808"/>
    </location>
</feature>
<dbReference type="Proteomes" id="UP000634136">
    <property type="component" value="Unassembled WGS sequence"/>
</dbReference>
<evidence type="ECO:0000256" key="16">
    <source>
        <dbReference type="PIRSR" id="PIRSR037090-50"/>
    </source>
</evidence>
<dbReference type="AlphaFoldDB" id="A0A834WQT1"/>
<gene>
    <name evidence="20" type="ORF">G2W53_012721</name>
</gene>
<dbReference type="InterPro" id="IPR019594">
    <property type="entry name" value="Glu/Gly-bd"/>
</dbReference>
<evidence type="ECO:0000256" key="14">
    <source>
        <dbReference type="ARBA" id="ARBA00049638"/>
    </source>
</evidence>
<dbReference type="GO" id="GO:0015276">
    <property type="term" value="F:ligand-gated monoatomic ion channel activity"/>
    <property type="evidence" value="ECO:0007669"/>
    <property type="project" value="InterPro"/>
</dbReference>
<comment type="function">
    <text evidence="14">Glutamate-gated receptor that probably acts as a non-selective cation channel. May be involved in light-signal transduction and calcium homeostasis via the regulation of calcium influx into cells.</text>
</comment>
<dbReference type="InterPro" id="IPR001320">
    <property type="entry name" value="Iontro_rcpt_C"/>
</dbReference>
<dbReference type="FunFam" id="3.40.50.2300:FF:000310">
    <property type="entry name" value="Glutamate receptor"/>
    <property type="match status" value="1"/>
</dbReference>
<dbReference type="Pfam" id="PF00060">
    <property type="entry name" value="Lig_chan"/>
    <property type="match status" value="1"/>
</dbReference>
<dbReference type="EMBL" id="JAAIUW010000005">
    <property type="protein sequence ID" value="KAF7830388.1"/>
    <property type="molecule type" value="Genomic_DNA"/>
</dbReference>
<keyword evidence="12 15" id="KW-1071">Ligand-gated ion channel</keyword>
<dbReference type="Pfam" id="PF10613">
    <property type="entry name" value="Lig_chan-Glu_bd"/>
    <property type="match status" value="1"/>
</dbReference>
<feature type="transmembrane region" description="Helical" evidence="18">
    <location>
        <begin position="644"/>
        <end position="662"/>
    </location>
</feature>
<dbReference type="Pfam" id="PF01094">
    <property type="entry name" value="ANF_receptor"/>
    <property type="match status" value="1"/>
</dbReference>
<feature type="transmembrane region" description="Helical" evidence="18">
    <location>
        <begin position="580"/>
        <end position="602"/>
    </location>
</feature>
<dbReference type="PANTHER" id="PTHR34836">
    <property type="entry name" value="OS06G0188250 PROTEIN"/>
    <property type="match status" value="1"/>
</dbReference>
<feature type="region of interest" description="Disordered" evidence="17">
    <location>
        <begin position="884"/>
        <end position="938"/>
    </location>
</feature>
<evidence type="ECO:0000256" key="9">
    <source>
        <dbReference type="ARBA" id="ARBA00023136"/>
    </source>
</evidence>
<keyword evidence="4 15" id="KW-0813">Transport</keyword>
<name>A0A834WQT1_9FABA</name>
<dbReference type="FunFam" id="3.40.190.10:FF:000103">
    <property type="entry name" value="Glutamate receptor"/>
    <property type="match status" value="1"/>
</dbReference>
<proteinExistence type="inferred from homology"/>
<dbReference type="InterPro" id="IPR001828">
    <property type="entry name" value="ANF_lig-bd_rcpt"/>
</dbReference>
<dbReference type="CDD" id="cd13686">
    <property type="entry name" value="GluR_Plant"/>
    <property type="match status" value="1"/>
</dbReference>
<dbReference type="GO" id="GO:0016020">
    <property type="term" value="C:membrane"/>
    <property type="evidence" value="ECO:0007669"/>
    <property type="project" value="UniProtKB-SubCell"/>
</dbReference>
<dbReference type="Gene3D" id="1.10.287.70">
    <property type="match status" value="1"/>
</dbReference>
<keyword evidence="9 15" id="KW-0472">Membrane</keyword>
<evidence type="ECO:0000256" key="6">
    <source>
        <dbReference type="ARBA" id="ARBA00022729"/>
    </source>
</evidence>
<keyword evidence="7 18" id="KW-1133">Transmembrane helix</keyword>
<comment type="similarity">
    <text evidence="2 15">Belongs to the glutamate-gated ion channel (TC 1.A.10.1) family.</text>
</comment>
<evidence type="ECO:0000259" key="19">
    <source>
        <dbReference type="SMART" id="SM00079"/>
    </source>
</evidence>
<dbReference type="OrthoDB" id="5984008at2759"/>
<comment type="caution">
    <text evidence="20">The sequence shown here is derived from an EMBL/GenBank/DDBJ whole genome shotgun (WGS) entry which is preliminary data.</text>
</comment>
<feature type="compositionally biased region" description="Low complexity" evidence="17">
    <location>
        <begin position="901"/>
        <end position="918"/>
    </location>
</feature>
<dbReference type="Gene3D" id="3.40.190.10">
    <property type="entry name" value="Periplasmic binding protein-like II"/>
    <property type="match status" value="2"/>
</dbReference>
<evidence type="ECO:0000256" key="13">
    <source>
        <dbReference type="ARBA" id="ARBA00023303"/>
    </source>
</evidence>
<evidence type="ECO:0000256" key="5">
    <source>
        <dbReference type="ARBA" id="ARBA00022692"/>
    </source>
</evidence>
<dbReference type="Gene3D" id="3.40.50.2300">
    <property type="match status" value="2"/>
</dbReference>
<evidence type="ECO:0000256" key="18">
    <source>
        <dbReference type="SAM" id="Phobius"/>
    </source>
</evidence>
<comment type="subunit">
    <text evidence="3">May form heteromers.</text>
</comment>
<evidence type="ECO:0000256" key="15">
    <source>
        <dbReference type="PIRNR" id="PIRNR037090"/>
    </source>
</evidence>
<protein>
    <recommendedName>
        <fullName evidence="15">Glutamate receptor</fullName>
    </recommendedName>
</protein>
<evidence type="ECO:0000313" key="20">
    <source>
        <dbReference type="EMBL" id="KAF7830388.1"/>
    </source>
</evidence>
<keyword evidence="10 15" id="KW-0675">Receptor</keyword>
<evidence type="ECO:0000256" key="1">
    <source>
        <dbReference type="ARBA" id="ARBA00004141"/>
    </source>
</evidence>
<evidence type="ECO:0000313" key="21">
    <source>
        <dbReference type="Proteomes" id="UP000634136"/>
    </source>
</evidence>
<dbReference type="SMART" id="SM00079">
    <property type="entry name" value="PBPe"/>
    <property type="match status" value="1"/>
</dbReference>
<reference evidence="20" key="1">
    <citation type="submission" date="2020-09" db="EMBL/GenBank/DDBJ databases">
        <title>Genome-Enabled Discovery of Anthraquinone Biosynthesis in Senna tora.</title>
        <authorList>
            <person name="Kang S.-H."/>
            <person name="Pandey R.P."/>
            <person name="Lee C.-M."/>
            <person name="Sim J.-S."/>
            <person name="Jeong J.-T."/>
            <person name="Choi B.-S."/>
            <person name="Jung M."/>
            <person name="Ginzburg D."/>
            <person name="Zhao K."/>
            <person name="Won S.Y."/>
            <person name="Oh T.-J."/>
            <person name="Yu Y."/>
            <person name="Kim N.-H."/>
            <person name="Lee O.R."/>
            <person name="Lee T.-H."/>
            <person name="Bashyal P."/>
            <person name="Kim T.-S."/>
            <person name="Lee W.-H."/>
            <person name="Kawkins C."/>
            <person name="Kim C.-K."/>
            <person name="Kim J.S."/>
            <person name="Ahn B.O."/>
            <person name="Rhee S.Y."/>
            <person name="Sohng J.K."/>
        </authorList>
    </citation>
    <scope>NUCLEOTIDE SEQUENCE</scope>
    <source>
        <tissue evidence="20">Leaf</tissue>
    </source>
</reference>
<dbReference type="InterPro" id="IPR017103">
    <property type="entry name" value="Iontropic_Glu_rcpt_pln"/>
</dbReference>
<dbReference type="PIRSF" id="PIRSF037090">
    <property type="entry name" value="Iontro_Glu-like_rcpt_pln"/>
    <property type="match status" value="1"/>
</dbReference>
<evidence type="ECO:0000256" key="4">
    <source>
        <dbReference type="ARBA" id="ARBA00022448"/>
    </source>
</evidence>
<keyword evidence="13 15" id="KW-0407">Ion channel</keyword>
<keyword evidence="21" id="KW-1185">Reference proteome</keyword>
<keyword evidence="16" id="KW-1015">Disulfide bond</keyword>
<evidence type="ECO:0000256" key="3">
    <source>
        <dbReference type="ARBA" id="ARBA00011095"/>
    </source>
</evidence>
<keyword evidence="8 15" id="KW-0406">Ion transport</keyword>
<keyword evidence="5 18" id="KW-0812">Transmembrane</keyword>
<dbReference type="InterPro" id="IPR044440">
    <property type="entry name" value="GABAb_receptor_plant_PBP1"/>
</dbReference>
<dbReference type="InterPro" id="IPR015683">
    <property type="entry name" value="Ionotropic_Glu_rcpt"/>
</dbReference>
<dbReference type="SUPFAM" id="SSF53850">
    <property type="entry name" value="Periplasmic binding protein-like II"/>
    <property type="match status" value="1"/>
</dbReference>
<dbReference type="SUPFAM" id="SSF53822">
    <property type="entry name" value="Periplasmic binding protein-like I"/>
    <property type="match status" value="1"/>
</dbReference>
<keyword evidence="11" id="KW-0325">Glycoprotein</keyword>
<accession>A0A834WQT1</accession>
<dbReference type="FunFam" id="3.40.50.2300:FF:000169">
    <property type="entry name" value="Glutamate receptor"/>
    <property type="match status" value="1"/>
</dbReference>
<feature type="compositionally biased region" description="Low complexity" evidence="17">
    <location>
        <begin position="928"/>
        <end position="938"/>
    </location>
</feature>
<dbReference type="InterPro" id="IPR028082">
    <property type="entry name" value="Peripla_BP_I"/>
</dbReference>
<evidence type="ECO:0000256" key="12">
    <source>
        <dbReference type="ARBA" id="ARBA00023286"/>
    </source>
</evidence>
<evidence type="ECO:0000256" key="10">
    <source>
        <dbReference type="ARBA" id="ARBA00023170"/>
    </source>
</evidence>
<keyword evidence="6" id="KW-0732">Signal</keyword>
<sequence length="970" mass="107155">MEMMKKQRGDVGARSLVLFCSLILRLYLVCPQKVNVGIVLDLSETTSKIGLSCINMSLSDFYASHSHYSTSLLFSVRDSHSHVVTAAAQALDLIKTEQVEAIIGPSTSMEANFVINLGDKAHVPIITFTATSPSLASLRSPYFFRIAQSDSDQVNAISSIVEAFGWKAAVPIYVDDDYGKGVLPFLTNALQQVNARIPYQSPISASASDTDIQAELYKLMTMQTRVFVVHMSENPGTRLFTIAKEIGMMEKGYVWIVSDGLGNVLNSLDSSVKESMQGVLGVRTYVPQTKRLEDFRVRWKRQFVQDNPTLVDANLNVFGLWAYDAATALAMSVEKVGTDNLGFSMSNASANLTDLESFGVSNNGEKLREALSNTRFRGLSGEFSVVHGQLQASTFEIINVNGNGERRVGVWTQKNGLTKNLRLTNRRNILGPIIWPGDTSSVPKGWENPTNGKKMKIGVPVRTGFSEFVKVSHDLSTNTTQVTGFSIDVFKAVLEVLPYALPYEFIPFAKPNGESAGNYNELVSQVYYGNYDAVVGDTTITANRSNFVDFTMPYTESGGTMIVPFIANKKKSPWAFLKPLTWDLWATTFFSFVFVGFVVWVLEHRINEQFRGPPSHQIGTSLWFSFSIMVFAHREKVVSNGARFVVMMWVFVLLILVQSYTASLTSLLTVEQLHPSVTDVNKLIKNRLNVGYLEGSFVYGILKGMGFQDFQLIPYNSAENCDELFTLGTAKGGIDAAFDEMPNVKLILGAYCSKYTTVSGASFKTDGYGYVFPRGSPLVADISRAILNVTQGEKMKTIENGYFKNSNCPENDTSVSADNLSLESFWGLFLIAGVASISALCFFAATFLYQHRHIWLHHDADIPMWKRICGLLRMFDQKDMSSHTFRKRQVADNNNNASECSPHSGTQGPPSPSSQTESDFSFLADYGNHNNNPNANAPQDIEMNVVHSTVPPAPTNDTTTQVVIVPANNS</sequence>
<comment type="function">
    <text evidence="15">Glutamate-gated receptor that probably acts as non-selective cation channel.</text>
</comment>
<dbReference type="CDD" id="cd19990">
    <property type="entry name" value="PBP1_GABAb_receptor_plant"/>
    <property type="match status" value="1"/>
</dbReference>
<comment type="subcellular location">
    <subcellularLocation>
        <location evidence="1">Membrane</location>
        <topology evidence="1">Multi-pass membrane protein</topology>
    </subcellularLocation>
</comment>